<accession>A0A0A9C4A9</accession>
<keyword evidence="1" id="KW-0472">Membrane</keyword>
<reference evidence="2" key="2">
    <citation type="journal article" date="2015" name="Data Brief">
        <title>Shoot transcriptome of the giant reed, Arundo donax.</title>
        <authorList>
            <person name="Barrero R.A."/>
            <person name="Guerrero F.D."/>
            <person name="Moolhuijzen P."/>
            <person name="Goolsby J.A."/>
            <person name="Tidwell J."/>
            <person name="Bellgard S.E."/>
            <person name="Bellgard M.I."/>
        </authorList>
    </citation>
    <scope>NUCLEOTIDE SEQUENCE</scope>
    <source>
        <tissue evidence="2">Shoot tissue taken approximately 20 cm above the soil surface</tissue>
    </source>
</reference>
<feature type="transmembrane region" description="Helical" evidence="1">
    <location>
        <begin position="54"/>
        <end position="71"/>
    </location>
</feature>
<proteinExistence type="predicted"/>
<protein>
    <submittedName>
        <fullName evidence="2">Uncharacterized protein</fullName>
    </submittedName>
</protein>
<reference evidence="2" key="1">
    <citation type="submission" date="2014-09" db="EMBL/GenBank/DDBJ databases">
        <authorList>
            <person name="Magalhaes I.L.F."/>
            <person name="Oliveira U."/>
            <person name="Santos F.R."/>
            <person name="Vidigal T.H.D.A."/>
            <person name="Brescovit A.D."/>
            <person name="Santos A.J."/>
        </authorList>
    </citation>
    <scope>NUCLEOTIDE SEQUENCE</scope>
    <source>
        <tissue evidence="2">Shoot tissue taken approximately 20 cm above the soil surface</tissue>
    </source>
</reference>
<keyword evidence="1" id="KW-1133">Transmembrane helix</keyword>
<organism evidence="2">
    <name type="scientific">Arundo donax</name>
    <name type="common">Giant reed</name>
    <name type="synonym">Donax arundinaceus</name>
    <dbReference type="NCBI Taxonomy" id="35708"/>
    <lineage>
        <taxon>Eukaryota</taxon>
        <taxon>Viridiplantae</taxon>
        <taxon>Streptophyta</taxon>
        <taxon>Embryophyta</taxon>
        <taxon>Tracheophyta</taxon>
        <taxon>Spermatophyta</taxon>
        <taxon>Magnoliopsida</taxon>
        <taxon>Liliopsida</taxon>
        <taxon>Poales</taxon>
        <taxon>Poaceae</taxon>
        <taxon>PACMAD clade</taxon>
        <taxon>Arundinoideae</taxon>
        <taxon>Arundineae</taxon>
        <taxon>Arundo</taxon>
    </lineage>
</organism>
<dbReference type="AlphaFoldDB" id="A0A0A9C4A9"/>
<keyword evidence="1" id="KW-0812">Transmembrane</keyword>
<evidence type="ECO:0000313" key="2">
    <source>
        <dbReference type="EMBL" id="JAD66382.1"/>
    </source>
</evidence>
<sequence>MGLAQSLIKPFVTCFLYLSRKMSCFSMLACFLLVYSNLFSFASCFDACMHNQLPQFSLVVLVTFTWCLVEYKC</sequence>
<evidence type="ECO:0000256" key="1">
    <source>
        <dbReference type="SAM" id="Phobius"/>
    </source>
</evidence>
<dbReference type="EMBL" id="GBRH01231513">
    <property type="protein sequence ID" value="JAD66382.1"/>
    <property type="molecule type" value="Transcribed_RNA"/>
</dbReference>
<name>A0A0A9C4A9_ARUDO</name>